<evidence type="ECO:0000256" key="7">
    <source>
        <dbReference type="HAMAP-Rule" id="MF_00196"/>
    </source>
</evidence>
<keyword evidence="5 7" id="KW-0520">NAD</keyword>
<dbReference type="GO" id="GO:0008926">
    <property type="term" value="F:mannitol-1-phosphate 5-dehydrogenase activity"/>
    <property type="evidence" value="ECO:0007669"/>
    <property type="project" value="UniProtKB-UniRule"/>
</dbReference>
<dbReference type="HAMAP" id="MF_00196">
    <property type="entry name" value="Mannitol_dehydrog"/>
    <property type="match status" value="1"/>
</dbReference>
<dbReference type="SUPFAM" id="SSF48179">
    <property type="entry name" value="6-phosphogluconate dehydrogenase C-terminal domain-like"/>
    <property type="match status" value="1"/>
</dbReference>
<comment type="similarity">
    <text evidence="1 7">Belongs to the mannitol dehydrogenase family.</text>
</comment>
<name>A0A160PR12_9CORY</name>
<gene>
    <name evidence="7 10" type="primary">mtlD</name>
    <name evidence="10" type="ORF">N24_2335</name>
</gene>
<evidence type="ECO:0000259" key="9">
    <source>
        <dbReference type="Pfam" id="PF08125"/>
    </source>
</evidence>
<dbReference type="PANTHER" id="PTHR30524">
    <property type="entry name" value="MANNITOL-1-PHOSPHATE 5-DEHYDROGENASE"/>
    <property type="match status" value="1"/>
</dbReference>
<dbReference type="PANTHER" id="PTHR30524:SF0">
    <property type="entry name" value="ALTRONATE OXIDOREDUCTASE-RELATED"/>
    <property type="match status" value="1"/>
</dbReference>
<evidence type="ECO:0000256" key="2">
    <source>
        <dbReference type="ARBA" id="ARBA00012939"/>
    </source>
</evidence>
<evidence type="ECO:0000256" key="5">
    <source>
        <dbReference type="ARBA" id="ARBA00023027"/>
    </source>
</evidence>
<dbReference type="InterPro" id="IPR013328">
    <property type="entry name" value="6PGD_dom2"/>
</dbReference>
<sequence length="381" mass="40433">MKALHFGAGNIGRGFVGVLLHEAGYDIVFADVADALIESLNSEDTYTVHEVGQEPRDIEVSGFSGVNSGSDLEGLQAHIVDADVITTAVGPTVLKIIAPTIAKGLKARLESGNTNKVAVMACENAINATDGLADAIRAEFPEVDQIAVFANTAVDRIVPNQAPGQGLDVTVETYYEWAVESTPFGENVPNIPGITWVEDLAPYITRKLFTVNTGHAATAYFGYQAGINKISDALEDADVHAKVAAVLGETKQLLVEKFGFEPEVQQAYVDKILHRFANPSLPDTVDRVGRAPIRKISANERFIGPAAELAEHGHNPSNLVSAVAAALAFDVEGDAEAADLQARLSQARGNREAMDALVTELTGVAADHPLFGELSEVFAHA</sequence>
<dbReference type="PRINTS" id="PR00084">
    <property type="entry name" value="MTLDHDRGNASE"/>
</dbReference>
<dbReference type="GO" id="GO:0019592">
    <property type="term" value="P:mannitol catabolic process"/>
    <property type="evidence" value="ECO:0007669"/>
    <property type="project" value="TreeGrafter"/>
</dbReference>
<organism evidence="10 11">
    <name type="scientific">Corynebacterium suranareeae</name>
    <dbReference type="NCBI Taxonomy" id="2506452"/>
    <lineage>
        <taxon>Bacteria</taxon>
        <taxon>Bacillati</taxon>
        <taxon>Actinomycetota</taxon>
        <taxon>Actinomycetes</taxon>
        <taxon>Mycobacteriales</taxon>
        <taxon>Corynebacteriaceae</taxon>
        <taxon>Corynebacterium</taxon>
    </lineage>
</organism>
<dbReference type="NCBIfam" id="NF002652">
    <property type="entry name" value="PRK02318.2-5"/>
    <property type="match status" value="1"/>
</dbReference>
<dbReference type="RefSeq" id="WP_096457292.1">
    <property type="nucleotide sequence ID" value="NZ_AP017369.1"/>
</dbReference>
<comment type="catalytic activity">
    <reaction evidence="6 7">
        <text>D-mannitol 1-phosphate + NAD(+) = beta-D-fructose 6-phosphate + NADH + H(+)</text>
        <dbReference type="Rhea" id="RHEA:19661"/>
        <dbReference type="ChEBI" id="CHEBI:15378"/>
        <dbReference type="ChEBI" id="CHEBI:57540"/>
        <dbReference type="ChEBI" id="CHEBI:57634"/>
        <dbReference type="ChEBI" id="CHEBI:57945"/>
        <dbReference type="ChEBI" id="CHEBI:61381"/>
        <dbReference type="EC" id="1.1.1.17"/>
    </reaction>
</comment>
<dbReference type="Proteomes" id="UP000218244">
    <property type="component" value="Chromosome"/>
</dbReference>
<dbReference type="InterPro" id="IPR008927">
    <property type="entry name" value="6-PGluconate_DH-like_C_sf"/>
</dbReference>
<keyword evidence="11" id="KW-1185">Reference proteome</keyword>
<dbReference type="EC" id="1.1.1.17" evidence="2 7"/>
<evidence type="ECO:0000313" key="11">
    <source>
        <dbReference type="Proteomes" id="UP000218244"/>
    </source>
</evidence>
<feature type="binding site" evidence="7">
    <location>
        <begin position="3"/>
        <end position="14"/>
    </location>
    <ligand>
        <name>NAD(+)</name>
        <dbReference type="ChEBI" id="CHEBI:57540"/>
    </ligand>
</feature>
<keyword evidence="4 7" id="KW-0560">Oxidoreductase</keyword>
<protein>
    <recommendedName>
        <fullName evidence="3 7">Mannitol-1-phosphate 5-dehydrogenase</fullName>
        <ecNumber evidence="2 7">1.1.1.17</ecNumber>
    </recommendedName>
</protein>
<dbReference type="InterPro" id="IPR013131">
    <property type="entry name" value="Mannitol_DH_N"/>
</dbReference>
<evidence type="ECO:0000313" key="10">
    <source>
        <dbReference type="EMBL" id="BAU96597.1"/>
    </source>
</evidence>
<dbReference type="InterPro" id="IPR000669">
    <property type="entry name" value="Mannitol_DH"/>
</dbReference>
<dbReference type="InterPro" id="IPR023028">
    <property type="entry name" value="Mannitol_1_phos_5_DH"/>
</dbReference>
<evidence type="ECO:0000256" key="1">
    <source>
        <dbReference type="ARBA" id="ARBA00006541"/>
    </source>
</evidence>
<feature type="domain" description="Mannitol dehydrogenase N-terminal" evidence="8">
    <location>
        <begin position="1"/>
        <end position="192"/>
    </location>
</feature>
<evidence type="ECO:0000259" key="8">
    <source>
        <dbReference type="Pfam" id="PF01232"/>
    </source>
</evidence>
<dbReference type="KEGG" id="csur:N24_2335"/>
<dbReference type="AlphaFoldDB" id="A0A160PR12"/>
<evidence type="ECO:0000256" key="3">
    <source>
        <dbReference type="ARBA" id="ARBA00016219"/>
    </source>
</evidence>
<dbReference type="Gene3D" id="3.40.50.720">
    <property type="entry name" value="NAD(P)-binding Rossmann-like Domain"/>
    <property type="match status" value="1"/>
</dbReference>
<dbReference type="Pfam" id="PF01232">
    <property type="entry name" value="Mannitol_dh"/>
    <property type="match status" value="1"/>
</dbReference>
<proteinExistence type="inferred from homology"/>
<dbReference type="SUPFAM" id="SSF51735">
    <property type="entry name" value="NAD(P)-binding Rossmann-fold domains"/>
    <property type="match status" value="1"/>
</dbReference>
<dbReference type="InterPro" id="IPR036291">
    <property type="entry name" value="NAD(P)-bd_dom_sf"/>
</dbReference>
<dbReference type="GO" id="GO:0005829">
    <property type="term" value="C:cytosol"/>
    <property type="evidence" value="ECO:0007669"/>
    <property type="project" value="TreeGrafter"/>
</dbReference>
<evidence type="ECO:0000256" key="4">
    <source>
        <dbReference type="ARBA" id="ARBA00023002"/>
    </source>
</evidence>
<accession>A0A160PR12</accession>
<feature type="domain" description="Mannitol dehydrogenase C-terminal" evidence="9">
    <location>
        <begin position="199"/>
        <end position="342"/>
    </location>
</feature>
<dbReference type="Pfam" id="PF08125">
    <property type="entry name" value="Mannitol_dh_C"/>
    <property type="match status" value="1"/>
</dbReference>
<reference evidence="10 11" key="1">
    <citation type="submission" date="2016-02" db="EMBL/GenBank/DDBJ databases">
        <title>Corynebacterium glutamicum N24 whole genome sequencing project.</title>
        <authorList>
            <person name="Matsutani M."/>
            <person name="Nangtapong N."/>
            <person name="Yakushi T."/>
            <person name="Matsushita K."/>
        </authorList>
    </citation>
    <scope>NUCLEOTIDE SEQUENCE [LARGE SCALE GENOMIC DNA]</scope>
    <source>
        <strain evidence="10 11">N24</strain>
    </source>
</reference>
<dbReference type="InterPro" id="IPR013118">
    <property type="entry name" value="Mannitol_DH_C"/>
</dbReference>
<dbReference type="Gene3D" id="1.10.1040.10">
    <property type="entry name" value="N-(1-d-carboxylethyl)-l-norvaline Dehydrogenase, domain 2"/>
    <property type="match status" value="1"/>
</dbReference>
<dbReference type="EMBL" id="AP017369">
    <property type="protein sequence ID" value="BAU96597.1"/>
    <property type="molecule type" value="Genomic_DNA"/>
</dbReference>
<evidence type="ECO:0000256" key="6">
    <source>
        <dbReference type="ARBA" id="ARBA00048615"/>
    </source>
</evidence>